<name>A0ABT1S440_9FIRM</name>
<dbReference type="Proteomes" id="UP001524473">
    <property type="component" value="Unassembled WGS sequence"/>
</dbReference>
<sequence>MRLKYPAQPLVFSFSGVTPLCGAVSKIYEIYPDVDASLCLYRDRYFLAVYAGLSMRGRVFRTAGEYGAYLGPGRVLYSFFEEHGQSISRNAVEDLGAALHRGGK</sequence>
<comment type="caution">
    <text evidence="1">The sequence shown here is derived from an EMBL/GenBank/DDBJ whole genome shotgun (WGS) entry which is preliminary data.</text>
</comment>
<dbReference type="GeneID" id="90531415"/>
<dbReference type="RefSeq" id="WP_147578502.1">
    <property type="nucleotide sequence ID" value="NZ_CABKVV010000011.1"/>
</dbReference>
<proteinExistence type="predicted"/>
<reference evidence="1 2" key="1">
    <citation type="submission" date="2022-06" db="EMBL/GenBank/DDBJ databases">
        <title>Isolation of gut microbiota from human fecal samples.</title>
        <authorList>
            <person name="Pamer E.G."/>
            <person name="Barat B."/>
            <person name="Waligurski E."/>
            <person name="Medina S."/>
            <person name="Paddock L."/>
            <person name="Mostad J."/>
        </authorList>
    </citation>
    <scope>NUCLEOTIDE SEQUENCE [LARGE SCALE GENOMIC DNA]</scope>
    <source>
        <strain evidence="1 2">DFI.9.73</strain>
    </source>
</reference>
<evidence type="ECO:0000313" key="2">
    <source>
        <dbReference type="Proteomes" id="UP001524473"/>
    </source>
</evidence>
<dbReference type="EMBL" id="JANFZH010000065">
    <property type="protein sequence ID" value="MCQ4841691.1"/>
    <property type="molecule type" value="Genomic_DNA"/>
</dbReference>
<accession>A0ABT1S440</accession>
<protein>
    <submittedName>
        <fullName evidence="1">Uncharacterized protein</fullName>
    </submittedName>
</protein>
<evidence type="ECO:0000313" key="1">
    <source>
        <dbReference type="EMBL" id="MCQ4841691.1"/>
    </source>
</evidence>
<keyword evidence="2" id="KW-1185">Reference proteome</keyword>
<organism evidence="1 2">
    <name type="scientific">Neglectibacter timonensis</name>
    <dbReference type="NCBI Taxonomy" id="1776382"/>
    <lineage>
        <taxon>Bacteria</taxon>
        <taxon>Bacillati</taxon>
        <taxon>Bacillota</taxon>
        <taxon>Clostridia</taxon>
        <taxon>Eubacteriales</taxon>
        <taxon>Oscillospiraceae</taxon>
        <taxon>Neglectibacter</taxon>
    </lineage>
</organism>
<gene>
    <name evidence="1" type="ORF">NE695_17405</name>
</gene>